<dbReference type="EMBL" id="OV696701">
    <property type="protein sequence ID" value="CAH1248665.1"/>
    <property type="molecule type" value="Genomic_DNA"/>
</dbReference>
<reference evidence="3" key="1">
    <citation type="submission" date="2022-01" db="EMBL/GenBank/DDBJ databases">
        <authorList>
            <person name="Braso-Vives M."/>
        </authorList>
    </citation>
    <scope>NUCLEOTIDE SEQUENCE</scope>
</reference>
<sequence length="302" mass="32775">MTDSDSSQSDISPYAEAGFDDHVHPDLRRTDSSQSETAPYGQAKLCAAYACRPRAQTHPVSSRPYSTECPHLKPHREGAVLAAYGPNGRHKSGRKCYRHPSILPKSSAYRQNASAARPIGKVYKMASVHPVADPTQGQKEPQVMMGQHPPGPGQYPPGPDQYPPGPGQDPPGQAFPAMPMQPQVITQQPHPGGYVATVGPQKRDWRSGLCACCKDPASCLCSFCFPSFYTCCILPRMNENCCLGFFGSTALALMRAKMRAEHGIQGDLCNDACISMFCCPCVLAQLSREIDYVNGQAAMVRQ</sequence>
<dbReference type="Proteomes" id="UP000838412">
    <property type="component" value="Chromosome 16"/>
</dbReference>
<proteinExistence type="inferred from homology"/>
<evidence type="ECO:0000313" key="4">
    <source>
        <dbReference type="Proteomes" id="UP000838412"/>
    </source>
</evidence>
<feature type="compositionally biased region" description="Polar residues" evidence="2">
    <location>
        <begin position="1"/>
        <end position="11"/>
    </location>
</feature>
<feature type="compositionally biased region" description="Pro residues" evidence="2">
    <location>
        <begin position="149"/>
        <end position="169"/>
    </location>
</feature>
<evidence type="ECO:0000256" key="2">
    <source>
        <dbReference type="SAM" id="MobiDB-lite"/>
    </source>
</evidence>
<feature type="compositionally biased region" description="Basic and acidic residues" evidence="2">
    <location>
        <begin position="19"/>
        <end position="31"/>
    </location>
</feature>
<feature type="region of interest" description="Disordered" evidence="2">
    <location>
        <begin position="132"/>
        <end position="174"/>
    </location>
</feature>
<evidence type="ECO:0000313" key="3">
    <source>
        <dbReference type="EMBL" id="CAH1248665.1"/>
    </source>
</evidence>
<dbReference type="PANTHER" id="PTHR15907">
    <property type="entry name" value="DUF614 FAMILY PROTEIN-RELATED"/>
    <property type="match status" value="1"/>
</dbReference>
<dbReference type="NCBIfam" id="TIGR01571">
    <property type="entry name" value="A_thal_Cys_rich"/>
    <property type="match status" value="1"/>
</dbReference>
<organism evidence="3 4">
    <name type="scientific">Branchiostoma lanceolatum</name>
    <name type="common">Common lancelet</name>
    <name type="synonym">Amphioxus lanceolatum</name>
    <dbReference type="NCBI Taxonomy" id="7740"/>
    <lineage>
        <taxon>Eukaryota</taxon>
        <taxon>Metazoa</taxon>
        <taxon>Chordata</taxon>
        <taxon>Cephalochordata</taxon>
        <taxon>Leptocardii</taxon>
        <taxon>Amphioxiformes</taxon>
        <taxon>Branchiostomatidae</taxon>
        <taxon>Branchiostoma</taxon>
    </lineage>
</organism>
<feature type="region of interest" description="Disordered" evidence="2">
    <location>
        <begin position="1"/>
        <end position="40"/>
    </location>
</feature>
<dbReference type="InterPro" id="IPR006461">
    <property type="entry name" value="PLAC_motif_containing"/>
</dbReference>
<gene>
    <name evidence="3" type="primary">PLAC8</name>
    <name evidence="3" type="ORF">BLAG_LOCUS9981</name>
</gene>
<keyword evidence="4" id="KW-1185">Reference proteome</keyword>
<name>A0A8K0EHJ9_BRALA</name>
<comment type="similarity">
    <text evidence="1">Belongs to the cornifelin family.</text>
</comment>
<dbReference type="OrthoDB" id="1045822at2759"/>
<evidence type="ECO:0000256" key="1">
    <source>
        <dbReference type="ARBA" id="ARBA00009024"/>
    </source>
</evidence>
<dbReference type="AlphaFoldDB" id="A0A8K0EHJ9"/>
<protein>
    <submittedName>
        <fullName evidence="3">PLAC8 protein</fullName>
    </submittedName>
</protein>
<dbReference type="Pfam" id="PF04749">
    <property type="entry name" value="PLAC8"/>
    <property type="match status" value="1"/>
</dbReference>
<accession>A0A8K0EHJ9</accession>